<comment type="caution">
    <text evidence="1">The sequence shown here is derived from an EMBL/GenBank/DDBJ whole genome shotgun (WGS) entry which is preliminary data.</text>
</comment>
<dbReference type="AlphaFoldDB" id="A0A2P5DSA4"/>
<sequence length="133" mass="14223">MGNFIALAESLLTRELIIVLESYSITTNLASSFRASFVAVRIAAASPEAGFEKFHFYVRIPMIVPVSSRAIAADTVKLVLTAASILNLNYPGGGGFQHPNLIAPGYTSRALSISWYFDLTVAINLGACAQTLP</sequence>
<evidence type="ECO:0000313" key="1">
    <source>
        <dbReference type="EMBL" id="PON76161.1"/>
    </source>
</evidence>
<accession>A0A2P5DSA4</accession>
<evidence type="ECO:0000313" key="2">
    <source>
        <dbReference type="Proteomes" id="UP000237000"/>
    </source>
</evidence>
<proteinExistence type="predicted"/>
<reference evidence="2" key="1">
    <citation type="submission" date="2016-06" db="EMBL/GenBank/DDBJ databases">
        <title>Parallel loss of symbiosis genes in relatives of nitrogen-fixing non-legume Parasponia.</title>
        <authorList>
            <person name="Van Velzen R."/>
            <person name="Holmer R."/>
            <person name="Bu F."/>
            <person name="Rutten L."/>
            <person name="Van Zeijl A."/>
            <person name="Liu W."/>
            <person name="Santuari L."/>
            <person name="Cao Q."/>
            <person name="Sharma T."/>
            <person name="Shen D."/>
            <person name="Roswanjaya Y."/>
            <person name="Wardhani T."/>
            <person name="Kalhor M.S."/>
            <person name="Jansen J."/>
            <person name="Van den Hoogen J."/>
            <person name="Gungor B."/>
            <person name="Hartog M."/>
            <person name="Hontelez J."/>
            <person name="Verver J."/>
            <person name="Yang W.-C."/>
            <person name="Schijlen E."/>
            <person name="Repin R."/>
            <person name="Schilthuizen M."/>
            <person name="Schranz E."/>
            <person name="Heidstra R."/>
            <person name="Miyata K."/>
            <person name="Fedorova E."/>
            <person name="Kohlen W."/>
            <person name="Bisseling T."/>
            <person name="Smit S."/>
            <person name="Geurts R."/>
        </authorList>
    </citation>
    <scope>NUCLEOTIDE SEQUENCE [LARGE SCALE GENOMIC DNA]</scope>
    <source>
        <strain evidence="2">cv. RG33-2</strain>
    </source>
</reference>
<organism evidence="1 2">
    <name type="scientific">Trema orientale</name>
    <name type="common">Charcoal tree</name>
    <name type="synonym">Celtis orientalis</name>
    <dbReference type="NCBI Taxonomy" id="63057"/>
    <lineage>
        <taxon>Eukaryota</taxon>
        <taxon>Viridiplantae</taxon>
        <taxon>Streptophyta</taxon>
        <taxon>Embryophyta</taxon>
        <taxon>Tracheophyta</taxon>
        <taxon>Spermatophyta</taxon>
        <taxon>Magnoliopsida</taxon>
        <taxon>eudicotyledons</taxon>
        <taxon>Gunneridae</taxon>
        <taxon>Pentapetalae</taxon>
        <taxon>rosids</taxon>
        <taxon>fabids</taxon>
        <taxon>Rosales</taxon>
        <taxon>Cannabaceae</taxon>
        <taxon>Trema</taxon>
    </lineage>
</organism>
<gene>
    <name evidence="1" type="ORF">TorRG33x02_243630</name>
</gene>
<keyword evidence="2" id="KW-1185">Reference proteome</keyword>
<name>A0A2P5DSA4_TREOI</name>
<dbReference type="Proteomes" id="UP000237000">
    <property type="component" value="Unassembled WGS sequence"/>
</dbReference>
<dbReference type="InParanoid" id="A0A2P5DSA4"/>
<dbReference type="EMBL" id="JXTC01000252">
    <property type="protein sequence ID" value="PON76161.1"/>
    <property type="molecule type" value="Genomic_DNA"/>
</dbReference>
<protein>
    <submittedName>
        <fullName evidence="1">Uncharacterized protein</fullName>
    </submittedName>
</protein>